<feature type="region of interest" description="Disordered" evidence="1">
    <location>
        <begin position="204"/>
        <end position="227"/>
    </location>
</feature>
<dbReference type="Pfam" id="PF00024">
    <property type="entry name" value="PAN_1"/>
    <property type="match status" value="2"/>
</dbReference>
<dbReference type="SUPFAM" id="SSF57414">
    <property type="entry name" value="Hairpin loop containing domain-like"/>
    <property type="match status" value="2"/>
</dbReference>
<feature type="domain" description="Apple" evidence="3">
    <location>
        <begin position="671"/>
        <end position="753"/>
    </location>
</feature>
<dbReference type="Gene3D" id="3.50.4.10">
    <property type="entry name" value="Hepatocyte Growth Factor"/>
    <property type="match status" value="3"/>
</dbReference>
<feature type="compositionally biased region" description="Low complexity" evidence="1">
    <location>
        <begin position="426"/>
        <end position="440"/>
    </location>
</feature>
<evidence type="ECO:0000313" key="5">
    <source>
        <dbReference type="Proteomes" id="UP001175271"/>
    </source>
</evidence>
<name>A0AA39HGI4_9BILA</name>
<dbReference type="InterPro" id="IPR003609">
    <property type="entry name" value="Pan_app"/>
</dbReference>
<dbReference type="PROSITE" id="PS50948">
    <property type="entry name" value="PAN"/>
    <property type="match status" value="3"/>
</dbReference>
<feature type="compositionally biased region" description="Polar residues" evidence="1">
    <location>
        <begin position="444"/>
        <end position="454"/>
    </location>
</feature>
<evidence type="ECO:0000256" key="2">
    <source>
        <dbReference type="SAM" id="SignalP"/>
    </source>
</evidence>
<reference evidence="4" key="1">
    <citation type="submission" date="2023-06" db="EMBL/GenBank/DDBJ databases">
        <title>Genomic analysis of the entomopathogenic nematode Steinernema hermaphroditum.</title>
        <authorList>
            <person name="Schwarz E.M."/>
            <person name="Heppert J.K."/>
            <person name="Baniya A."/>
            <person name="Schwartz H.T."/>
            <person name="Tan C.-H."/>
            <person name="Antoshechkin I."/>
            <person name="Sternberg P.W."/>
            <person name="Goodrich-Blair H."/>
            <person name="Dillman A.R."/>
        </authorList>
    </citation>
    <scope>NUCLEOTIDE SEQUENCE</scope>
    <source>
        <strain evidence="4">PS9179</strain>
        <tissue evidence="4">Whole animal</tissue>
    </source>
</reference>
<accession>A0AA39HGI4</accession>
<feature type="compositionally biased region" description="Low complexity" evidence="1">
    <location>
        <begin position="860"/>
        <end position="930"/>
    </location>
</feature>
<feature type="chain" id="PRO_5041269732" description="Apple domain-containing protein" evidence="2">
    <location>
        <begin position="26"/>
        <end position="1097"/>
    </location>
</feature>
<dbReference type="Proteomes" id="UP001175271">
    <property type="component" value="Unassembled WGS sequence"/>
</dbReference>
<dbReference type="PANTHER" id="PTHR35193:SF5">
    <property type="entry name" value="FLOCCULATION PROTEIN FLO11"/>
    <property type="match status" value="1"/>
</dbReference>
<dbReference type="PANTHER" id="PTHR35193">
    <property type="entry name" value="MUCIN 13A, CELL SURFACE-ASSOCIATED-RELATED"/>
    <property type="match status" value="1"/>
</dbReference>
<feature type="region of interest" description="Disordered" evidence="1">
    <location>
        <begin position="423"/>
        <end position="533"/>
    </location>
</feature>
<dbReference type="CDD" id="cd01099">
    <property type="entry name" value="PAN_AP_HGF"/>
    <property type="match status" value="2"/>
</dbReference>
<dbReference type="EMBL" id="JAUCMV010000004">
    <property type="protein sequence ID" value="KAK0404816.1"/>
    <property type="molecule type" value="Genomic_DNA"/>
</dbReference>
<evidence type="ECO:0000259" key="3">
    <source>
        <dbReference type="PROSITE" id="PS50948"/>
    </source>
</evidence>
<feature type="domain" description="Apple" evidence="3">
    <location>
        <begin position="328"/>
        <end position="406"/>
    </location>
</feature>
<feature type="compositionally biased region" description="Low complexity" evidence="1">
    <location>
        <begin position="455"/>
        <end position="510"/>
    </location>
</feature>
<feature type="compositionally biased region" description="Low complexity" evidence="1">
    <location>
        <begin position="948"/>
        <end position="976"/>
    </location>
</feature>
<proteinExistence type="predicted"/>
<comment type="caution">
    <text evidence="4">The sequence shown here is derived from an EMBL/GenBank/DDBJ whole genome shotgun (WGS) entry which is preliminary data.</text>
</comment>
<evidence type="ECO:0000313" key="4">
    <source>
        <dbReference type="EMBL" id="KAK0404816.1"/>
    </source>
</evidence>
<feature type="compositionally biased region" description="Basic and acidic residues" evidence="1">
    <location>
        <begin position="209"/>
        <end position="223"/>
    </location>
</feature>
<sequence>MASAVLARILFLAFGLLALLGRSEGSCPTTFYAKTVDFVNSSVYLYYTRRGIGSVAGCAIFCADRQYCRSAIFNFDTGECSISYDWTVNCRSETKRFNSFPAQSPGDKLALIACVEPCKEAKYDEKRTAASMDHEPKLKVRVTHLDELIKARDDPRHPTAQMSMPSAELQKLVNLTGVKTVTTNGQIVVDDGRTLTEVKVNETLGTEDPVEKTPKTTPLKEPEGAPETEPIVLKNGKIVAIGNETELSDREGKTSLERTIEKVERLLEAVASGADPKKVAAEEGFLNKLIIEGISTYNVGKPKEKVASEQSGDSGHVTVLHKGRSRACFDTAPRQMLNGAEFKMLSNVTLNECRCACAKTHIEEEKVRCKSLQYTSVGDCVLNKDDHNGKYDLVYDRISEYHFVKCSASELMEIGRKRCYKEEKATTTTPTTPSTEATSEVSEDPTTVWSTTANPPTEASTESPTTTVPSSTTEEATEAPTESAELLLSSSSEVVSSSSNSSEEISTEATPKVDETTFGGAEESTGAPFGSAENISSSESGCFEVIDGFLTKSLAGGLEHDVSLEECQCFCANSIASGRYAFQCQSAIYYHDERDCVLNLDTRKVRPELFVESGDFNVTYLGMTCSAADAAAFHVDHSRKHGCLAERHTTTKAPTTSQPPKPTTGANTDNCFLELPHYVLEGNALAIETNVSVEECKCFCVDSDHRYGSECQSAQYYYDSMTCLLNKENRISHPDRFNYAHGSVMHSYFDFRCQAEQATLSVYVEQVCAETIRHDETKPPLTNSVTEEDDKSTDERSVEVPSGKPSTAPGSAVPTMEVITFLPTTASTAEVMDEIKFESTKDAPTEKPSTPQMEMLHFETSTVSESTPTTSATTSTSATTTPEASTSSSAMETVRFETTSEVTSKATEESTAAAFVTASFESTTPTTTRSASEEEDDTLTSSSEDDPTTGPTNPSSTSTTSTTTTTPAPAPKTTASKKPHIAEFEETTQQKVTKTTTAIPTTTTTAYAPVGPCRYSALYQTVFRGSRLIKRVVVSSPAQCFAACYHEGCRSANLIHFEGLLKYCELFRDSIIDYRRNDLLAFESGGVHFDSVSCDHV</sequence>
<protein>
    <recommendedName>
        <fullName evidence="3">Apple domain-containing protein</fullName>
    </recommendedName>
</protein>
<keyword evidence="5" id="KW-1185">Reference proteome</keyword>
<dbReference type="AlphaFoldDB" id="A0AA39HGI4"/>
<dbReference type="SMART" id="SM00473">
    <property type="entry name" value="PAN_AP"/>
    <property type="match status" value="5"/>
</dbReference>
<evidence type="ECO:0000256" key="1">
    <source>
        <dbReference type="SAM" id="MobiDB-lite"/>
    </source>
</evidence>
<feature type="compositionally biased region" description="Acidic residues" evidence="1">
    <location>
        <begin position="933"/>
        <end position="947"/>
    </location>
</feature>
<feature type="signal peptide" evidence="2">
    <location>
        <begin position="1"/>
        <end position="25"/>
    </location>
</feature>
<feature type="region of interest" description="Disordered" evidence="1">
    <location>
        <begin position="775"/>
        <end position="812"/>
    </location>
</feature>
<gene>
    <name evidence="4" type="ORF">QR680_017646</name>
</gene>
<organism evidence="4 5">
    <name type="scientific">Steinernema hermaphroditum</name>
    <dbReference type="NCBI Taxonomy" id="289476"/>
    <lineage>
        <taxon>Eukaryota</taxon>
        <taxon>Metazoa</taxon>
        <taxon>Ecdysozoa</taxon>
        <taxon>Nematoda</taxon>
        <taxon>Chromadorea</taxon>
        <taxon>Rhabditida</taxon>
        <taxon>Tylenchina</taxon>
        <taxon>Panagrolaimomorpha</taxon>
        <taxon>Strongyloidoidea</taxon>
        <taxon>Steinernematidae</taxon>
        <taxon>Steinernema</taxon>
    </lineage>
</organism>
<feature type="domain" description="Apple" evidence="3">
    <location>
        <begin position="542"/>
        <end position="625"/>
    </location>
</feature>
<keyword evidence="2" id="KW-0732">Signal</keyword>
<feature type="region of interest" description="Disordered" evidence="1">
    <location>
        <begin position="860"/>
        <end position="983"/>
    </location>
</feature>